<feature type="chain" id="PRO_5001516682" evidence="1">
    <location>
        <begin position="18"/>
        <end position="159"/>
    </location>
</feature>
<proteinExistence type="evidence at transcript level"/>
<dbReference type="AlphaFoldDB" id="A0A023G2U7"/>
<feature type="signal peptide" evidence="1">
    <location>
        <begin position="1"/>
        <end position="17"/>
    </location>
</feature>
<reference evidence="2" key="1">
    <citation type="submission" date="2014-03" db="EMBL/GenBank/DDBJ databases">
        <title>The sialotranscriptome of Amblyomma triste, Amblyomma parvum and Amblyomma cajennense ticks, uncovered by 454-based RNA-seq.</title>
        <authorList>
            <person name="Garcia G.R."/>
            <person name="Gardinassi L.G."/>
            <person name="Ribeiro J.M."/>
            <person name="Anatriello E."/>
            <person name="Ferreira B.R."/>
            <person name="Moreira H.N."/>
            <person name="Mafra C."/>
            <person name="Olegario M.M."/>
            <person name="Szabo P.J."/>
            <person name="Miranda-Santos I.K."/>
            <person name="Maruyama S.R."/>
        </authorList>
    </citation>
    <scope>NUCLEOTIDE SEQUENCE</scope>
    <source>
        <strain evidence="2">Mato Grasso do Sul</strain>
        <tissue evidence="2">Salivary glands</tissue>
    </source>
</reference>
<sequence>MHRRIIALILLGGCAWASVTRLNFAVDERLNRVEVDVLPLPETSFDVENNWTFSGFIGFHLENGTVRNLHRRVQRQGDCKMHEAQSGFMPFECRFRIRGLVAKYDVEMNVEERLSIWKGVEVHVVGGDLFMEMVAKIYSTCTDQCTRITNAPLKIRLAG</sequence>
<accession>A0A023G2U7</accession>
<name>A0A023G2U7_AMBTT</name>
<keyword evidence="1" id="KW-0732">Signal</keyword>
<evidence type="ECO:0000313" key="2">
    <source>
        <dbReference type="EMBL" id="JAC27967.1"/>
    </source>
</evidence>
<evidence type="ECO:0000256" key="1">
    <source>
        <dbReference type="SAM" id="SignalP"/>
    </source>
</evidence>
<dbReference type="EMBL" id="GBBM01007451">
    <property type="protein sequence ID" value="JAC27967.1"/>
    <property type="molecule type" value="mRNA"/>
</dbReference>
<organism evidence="2">
    <name type="scientific">Amblyomma triste</name>
    <name type="common">Neotropical tick</name>
    <dbReference type="NCBI Taxonomy" id="251400"/>
    <lineage>
        <taxon>Eukaryota</taxon>
        <taxon>Metazoa</taxon>
        <taxon>Ecdysozoa</taxon>
        <taxon>Arthropoda</taxon>
        <taxon>Chelicerata</taxon>
        <taxon>Arachnida</taxon>
        <taxon>Acari</taxon>
        <taxon>Parasitiformes</taxon>
        <taxon>Ixodida</taxon>
        <taxon>Ixodoidea</taxon>
        <taxon>Ixodidae</taxon>
        <taxon>Amblyomminae</taxon>
        <taxon>Amblyomma</taxon>
    </lineage>
</organism>
<protein>
    <submittedName>
        <fullName evidence="2">Putative secreted protein</fullName>
    </submittedName>
</protein>